<dbReference type="FunFam" id="1.10.630.10:FF:000047">
    <property type="entry name" value="Cytochrome P450 monooxygenase"/>
    <property type="match status" value="1"/>
</dbReference>
<sequence length="504" mass="57249">MEYSLPENGIQSYLWLVTFRLTWTVIAYVVGKAVYNIYFHPLSKFPGPKLFAASYIPREAAALSGHLHLTLKDLHEKYGDIVRTGPNVLTFTSAQAWKDIYTRQGGGSHSGFPKDSITYSTPAGQTSSILTVINEDDHTRYRHLLSHAFSEKALQEQSPLIKKYVDLLIARLHENAGDEAQDMTAWFNFVAFDIIGDLSLGESFGCLQNSEYHPWVSFLFSSFKVVTFFGAARRFPPFASLLLLLVPKHLVKARNQHRDFTREKVLKRIDMGTERGDFMSNVLKHNDKETGMTSDEMVYTFATLLMAGSETTATLLSVVTFYLLQSPHVMKKLKTEIRTSFQSEDEITQKSVNKLQYQLAVLEEALRIHSPTPWGFPRVVPGDGKVVDGHWLPGGTTVYVPTYAATKLASNWKNPESFIPERFLDHEDYRSDKKGSFAPFSLGARNCIGVNLAYAEMRLILARLLWNFDLELDARSENWTDGMKMYILWEKPALYVKLKPVTRT</sequence>
<keyword evidence="3 8" id="KW-0349">Heme</keyword>
<keyword evidence="10" id="KW-0472">Membrane</keyword>
<dbReference type="InterPro" id="IPR017972">
    <property type="entry name" value="Cyt_P450_CS"/>
</dbReference>
<comment type="caution">
    <text evidence="11">The sequence shown here is derived from an EMBL/GenBank/DDBJ whole genome shotgun (WGS) entry which is preliminary data.</text>
</comment>
<evidence type="ECO:0000256" key="1">
    <source>
        <dbReference type="ARBA" id="ARBA00001971"/>
    </source>
</evidence>
<protein>
    <submittedName>
        <fullName evidence="11">Cytochrome P450 monooxygenase aclL</fullName>
    </submittedName>
</protein>
<dbReference type="GO" id="GO:0005506">
    <property type="term" value="F:iron ion binding"/>
    <property type="evidence" value="ECO:0007669"/>
    <property type="project" value="InterPro"/>
</dbReference>
<evidence type="ECO:0000256" key="6">
    <source>
        <dbReference type="ARBA" id="ARBA00023004"/>
    </source>
</evidence>
<name>A0A8T9BWC0_9HELO</name>
<keyword evidence="4 8" id="KW-0479">Metal-binding</keyword>
<dbReference type="InterPro" id="IPR050121">
    <property type="entry name" value="Cytochrome_P450_monoxygenase"/>
</dbReference>
<keyword evidence="7 9" id="KW-0503">Monooxygenase</keyword>
<keyword evidence="10" id="KW-0812">Transmembrane</keyword>
<comment type="similarity">
    <text evidence="2 9">Belongs to the cytochrome P450 family.</text>
</comment>
<dbReference type="CDD" id="cd11058">
    <property type="entry name" value="CYP60B-like"/>
    <property type="match status" value="1"/>
</dbReference>
<evidence type="ECO:0000256" key="5">
    <source>
        <dbReference type="ARBA" id="ARBA00023002"/>
    </source>
</evidence>
<organism evidence="11 12">
    <name type="scientific">Lachnellula suecica</name>
    <dbReference type="NCBI Taxonomy" id="602035"/>
    <lineage>
        <taxon>Eukaryota</taxon>
        <taxon>Fungi</taxon>
        <taxon>Dikarya</taxon>
        <taxon>Ascomycota</taxon>
        <taxon>Pezizomycotina</taxon>
        <taxon>Leotiomycetes</taxon>
        <taxon>Helotiales</taxon>
        <taxon>Lachnaceae</taxon>
        <taxon>Lachnellula</taxon>
    </lineage>
</organism>
<dbReference type="AlphaFoldDB" id="A0A8T9BWC0"/>
<dbReference type="GO" id="GO:0009403">
    <property type="term" value="P:toxin biosynthetic process"/>
    <property type="evidence" value="ECO:0007669"/>
    <property type="project" value="UniProtKB-ARBA"/>
</dbReference>
<dbReference type="InterPro" id="IPR036396">
    <property type="entry name" value="Cyt_P450_sf"/>
</dbReference>
<keyword evidence="5 9" id="KW-0560">Oxidoreductase</keyword>
<evidence type="ECO:0000256" key="9">
    <source>
        <dbReference type="RuleBase" id="RU000461"/>
    </source>
</evidence>
<dbReference type="GO" id="GO:0016705">
    <property type="term" value="F:oxidoreductase activity, acting on paired donors, with incorporation or reduction of molecular oxygen"/>
    <property type="evidence" value="ECO:0007669"/>
    <property type="project" value="InterPro"/>
</dbReference>
<proteinExistence type="inferred from homology"/>
<keyword evidence="12" id="KW-1185">Reference proteome</keyword>
<evidence type="ECO:0000256" key="10">
    <source>
        <dbReference type="SAM" id="Phobius"/>
    </source>
</evidence>
<dbReference type="OrthoDB" id="1470350at2759"/>
<dbReference type="PRINTS" id="PR00385">
    <property type="entry name" value="P450"/>
</dbReference>
<accession>A0A8T9BWC0</accession>
<reference evidence="11 12" key="1">
    <citation type="submission" date="2018-05" db="EMBL/GenBank/DDBJ databases">
        <title>Genome sequencing and assembly of the regulated plant pathogen Lachnellula willkommii and related sister species for the development of diagnostic species identification markers.</title>
        <authorList>
            <person name="Giroux E."/>
            <person name="Bilodeau G."/>
        </authorList>
    </citation>
    <scope>NUCLEOTIDE SEQUENCE [LARGE SCALE GENOMIC DNA]</scope>
    <source>
        <strain evidence="11 12">CBS 268.59</strain>
    </source>
</reference>
<dbReference type="InterPro" id="IPR001128">
    <property type="entry name" value="Cyt_P450"/>
</dbReference>
<dbReference type="GO" id="GO:0020037">
    <property type="term" value="F:heme binding"/>
    <property type="evidence" value="ECO:0007669"/>
    <property type="project" value="InterPro"/>
</dbReference>
<dbReference type="PROSITE" id="PS00086">
    <property type="entry name" value="CYTOCHROME_P450"/>
    <property type="match status" value="1"/>
</dbReference>
<dbReference type="PRINTS" id="PR00463">
    <property type="entry name" value="EP450I"/>
</dbReference>
<evidence type="ECO:0000256" key="2">
    <source>
        <dbReference type="ARBA" id="ARBA00010617"/>
    </source>
</evidence>
<dbReference type="PANTHER" id="PTHR24305">
    <property type="entry name" value="CYTOCHROME P450"/>
    <property type="match status" value="1"/>
</dbReference>
<dbReference type="EMBL" id="QGMK01001577">
    <property type="protein sequence ID" value="TVY67409.1"/>
    <property type="molecule type" value="Genomic_DNA"/>
</dbReference>
<evidence type="ECO:0000256" key="4">
    <source>
        <dbReference type="ARBA" id="ARBA00022723"/>
    </source>
</evidence>
<comment type="cofactor">
    <cofactor evidence="1 8">
        <name>heme</name>
        <dbReference type="ChEBI" id="CHEBI:30413"/>
    </cofactor>
</comment>
<dbReference type="Pfam" id="PF00067">
    <property type="entry name" value="p450"/>
    <property type="match status" value="1"/>
</dbReference>
<dbReference type="PANTHER" id="PTHR24305:SF210">
    <property type="entry name" value="CYTOCHROME P450 MONOOXYGENASE ASQL-RELATED"/>
    <property type="match status" value="1"/>
</dbReference>
<dbReference type="Gene3D" id="1.10.630.10">
    <property type="entry name" value="Cytochrome P450"/>
    <property type="match status" value="1"/>
</dbReference>
<keyword evidence="6 8" id="KW-0408">Iron</keyword>
<evidence type="ECO:0000256" key="3">
    <source>
        <dbReference type="ARBA" id="ARBA00022617"/>
    </source>
</evidence>
<dbReference type="GO" id="GO:0004497">
    <property type="term" value="F:monooxygenase activity"/>
    <property type="evidence" value="ECO:0007669"/>
    <property type="project" value="UniProtKB-KW"/>
</dbReference>
<keyword evidence="10" id="KW-1133">Transmembrane helix</keyword>
<evidence type="ECO:0000256" key="7">
    <source>
        <dbReference type="ARBA" id="ARBA00023033"/>
    </source>
</evidence>
<evidence type="ECO:0000313" key="11">
    <source>
        <dbReference type="EMBL" id="TVY67409.1"/>
    </source>
</evidence>
<gene>
    <name evidence="11" type="primary">aclL_7</name>
    <name evidence="11" type="ORF">LSUE1_G008425</name>
</gene>
<dbReference type="InterPro" id="IPR002401">
    <property type="entry name" value="Cyt_P450_E_grp-I"/>
</dbReference>
<feature type="transmembrane region" description="Helical" evidence="10">
    <location>
        <begin position="12"/>
        <end position="35"/>
    </location>
</feature>
<evidence type="ECO:0000313" key="12">
    <source>
        <dbReference type="Proteomes" id="UP000469558"/>
    </source>
</evidence>
<evidence type="ECO:0000256" key="8">
    <source>
        <dbReference type="PIRSR" id="PIRSR602401-1"/>
    </source>
</evidence>
<dbReference type="Proteomes" id="UP000469558">
    <property type="component" value="Unassembled WGS sequence"/>
</dbReference>
<dbReference type="SUPFAM" id="SSF48264">
    <property type="entry name" value="Cytochrome P450"/>
    <property type="match status" value="1"/>
</dbReference>
<feature type="binding site" description="axial binding residue" evidence="8">
    <location>
        <position position="447"/>
    </location>
    <ligand>
        <name>heme</name>
        <dbReference type="ChEBI" id="CHEBI:30413"/>
    </ligand>
    <ligandPart>
        <name>Fe</name>
        <dbReference type="ChEBI" id="CHEBI:18248"/>
    </ligandPart>
</feature>